<dbReference type="PROSITE" id="PS50937">
    <property type="entry name" value="HTH_MERR_2"/>
    <property type="match status" value="1"/>
</dbReference>
<feature type="domain" description="HTH merR-type" evidence="4">
    <location>
        <begin position="9"/>
        <end position="67"/>
    </location>
</feature>
<evidence type="ECO:0000259" key="4">
    <source>
        <dbReference type="PROSITE" id="PS50937"/>
    </source>
</evidence>
<evidence type="ECO:0000256" key="2">
    <source>
        <dbReference type="ARBA" id="ARBA00023125"/>
    </source>
</evidence>
<protein>
    <submittedName>
        <fullName evidence="6">MerR family transcriptional regulator</fullName>
    </submittedName>
</protein>
<dbReference type="InterPro" id="IPR006158">
    <property type="entry name" value="Cobalamin-bd"/>
</dbReference>
<dbReference type="SUPFAM" id="SSF52242">
    <property type="entry name" value="Cobalamin (vitamin B12)-binding domain"/>
    <property type="match status" value="1"/>
</dbReference>
<dbReference type="Proteomes" id="UP000580043">
    <property type="component" value="Unassembled WGS sequence"/>
</dbReference>
<keyword evidence="3" id="KW-0804">Transcription</keyword>
<reference evidence="6 7" key="1">
    <citation type="submission" date="2020-04" db="EMBL/GenBank/DDBJ databases">
        <title>Zoogloea sp. G-4-1-14 isolated from soil.</title>
        <authorList>
            <person name="Dahal R.H."/>
        </authorList>
    </citation>
    <scope>NUCLEOTIDE SEQUENCE [LARGE SCALE GENOMIC DNA]</scope>
    <source>
        <strain evidence="6 7">G-4-1-14</strain>
    </source>
</reference>
<comment type="caution">
    <text evidence="6">The sequence shown here is derived from an EMBL/GenBank/DDBJ whole genome shotgun (WGS) entry which is preliminary data.</text>
</comment>
<gene>
    <name evidence="6" type="ORF">HHL15_22065</name>
</gene>
<dbReference type="PANTHER" id="PTHR30204:SF67">
    <property type="entry name" value="HTH-TYPE TRANSCRIPTIONAL REGULATOR MLRA-RELATED"/>
    <property type="match status" value="1"/>
</dbReference>
<evidence type="ECO:0000256" key="3">
    <source>
        <dbReference type="ARBA" id="ARBA00023163"/>
    </source>
</evidence>
<sequence length="312" mass="33979">MNTSSPPPGLPIAAVERDTGLAKDTLRVWERRYGFPSPARDNNGERVYPADQVDKLRLIRRLIDQGLRPAKLIGLDPAALSELLGGLAATPPSGDPARSAQFEAILKFVRLHLHEDLRRSLQQLLMKLGLQRFVGEVLAPLNLLVGDAWLRGELEVPEEHLYTEQVQNLLRAAISSQAAASEGCPRVLLTTFPDEQHALGLLMAEAMMVPEGACCISLGTQTPLDDIRNAAQAGRFDIVALSFSSAFPARQALDGLRSLREGLPPETALWAGGTGLQGIARKLTDVRLFDSIDELPEALRTWREGHPAEAQA</sequence>
<evidence type="ECO:0000313" key="7">
    <source>
        <dbReference type="Proteomes" id="UP000580043"/>
    </source>
</evidence>
<dbReference type="Pfam" id="PF02607">
    <property type="entry name" value="B12-binding_2"/>
    <property type="match status" value="1"/>
</dbReference>
<dbReference type="GO" id="GO:0031419">
    <property type="term" value="F:cobalamin binding"/>
    <property type="evidence" value="ECO:0007669"/>
    <property type="project" value="InterPro"/>
</dbReference>
<dbReference type="InterPro" id="IPR009061">
    <property type="entry name" value="DNA-bd_dom_put_sf"/>
</dbReference>
<dbReference type="Gene3D" id="1.10.1660.10">
    <property type="match status" value="1"/>
</dbReference>
<feature type="domain" description="B12-binding" evidence="5">
    <location>
        <begin position="184"/>
        <end position="309"/>
    </location>
</feature>
<dbReference type="PROSITE" id="PS51332">
    <property type="entry name" value="B12_BINDING"/>
    <property type="match status" value="1"/>
</dbReference>
<keyword evidence="2" id="KW-0238">DNA-binding</keyword>
<dbReference type="RefSeq" id="WP_169147979.1">
    <property type="nucleotide sequence ID" value="NZ_JABBGA010000027.1"/>
</dbReference>
<dbReference type="Pfam" id="PF13411">
    <property type="entry name" value="MerR_1"/>
    <property type="match status" value="1"/>
</dbReference>
<dbReference type="Gene3D" id="1.10.1240.10">
    <property type="entry name" value="Methionine synthase domain"/>
    <property type="match status" value="1"/>
</dbReference>
<dbReference type="InterPro" id="IPR036724">
    <property type="entry name" value="Cobalamin-bd_sf"/>
</dbReference>
<dbReference type="SMART" id="SM00422">
    <property type="entry name" value="HTH_MERR"/>
    <property type="match status" value="1"/>
</dbReference>
<dbReference type="GO" id="GO:0003700">
    <property type="term" value="F:DNA-binding transcription factor activity"/>
    <property type="evidence" value="ECO:0007669"/>
    <property type="project" value="InterPro"/>
</dbReference>
<accession>A0A848GDH3</accession>
<dbReference type="InterPro" id="IPR000551">
    <property type="entry name" value="MerR-type_HTH_dom"/>
</dbReference>
<keyword evidence="1" id="KW-0805">Transcription regulation</keyword>
<dbReference type="CDD" id="cd01104">
    <property type="entry name" value="HTH_MlrA-CarA"/>
    <property type="match status" value="1"/>
</dbReference>
<dbReference type="GO" id="GO:0003677">
    <property type="term" value="F:DNA binding"/>
    <property type="evidence" value="ECO:0007669"/>
    <property type="project" value="UniProtKB-KW"/>
</dbReference>
<dbReference type="InterPro" id="IPR047057">
    <property type="entry name" value="MerR_fam"/>
</dbReference>
<dbReference type="Gene3D" id="3.40.50.280">
    <property type="entry name" value="Cobalamin-binding domain"/>
    <property type="match status" value="1"/>
</dbReference>
<dbReference type="GO" id="GO:0046872">
    <property type="term" value="F:metal ion binding"/>
    <property type="evidence" value="ECO:0007669"/>
    <property type="project" value="InterPro"/>
</dbReference>
<dbReference type="PANTHER" id="PTHR30204">
    <property type="entry name" value="REDOX-CYCLING DRUG-SENSING TRANSCRIPTIONAL ACTIVATOR SOXR"/>
    <property type="match status" value="1"/>
</dbReference>
<dbReference type="InterPro" id="IPR036594">
    <property type="entry name" value="Meth_synthase_dom"/>
</dbReference>
<keyword evidence="7" id="KW-1185">Reference proteome</keyword>
<evidence type="ECO:0000259" key="5">
    <source>
        <dbReference type="PROSITE" id="PS51332"/>
    </source>
</evidence>
<organism evidence="6 7">
    <name type="scientific">Zoogloea dura</name>
    <dbReference type="NCBI Taxonomy" id="2728840"/>
    <lineage>
        <taxon>Bacteria</taxon>
        <taxon>Pseudomonadati</taxon>
        <taxon>Pseudomonadota</taxon>
        <taxon>Betaproteobacteria</taxon>
        <taxon>Rhodocyclales</taxon>
        <taxon>Zoogloeaceae</taxon>
        <taxon>Zoogloea</taxon>
    </lineage>
</organism>
<dbReference type="AlphaFoldDB" id="A0A848GDH3"/>
<proteinExistence type="predicted"/>
<name>A0A848GDH3_9RHOO</name>
<dbReference type="EMBL" id="JABBGA010000027">
    <property type="protein sequence ID" value="NML28453.1"/>
    <property type="molecule type" value="Genomic_DNA"/>
</dbReference>
<dbReference type="SUPFAM" id="SSF46955">
    <property type="entry name" value="Putative DNA-binding domain"/>
    <property type="match status" value="1"/>
</dbReference>
<dbReference type="InterPro" id="IPR003759">
    <property type="entry name" value="Cbl-bd_cap"/>
</dbReference>
<evidence type="ECO:0000313" key="6">
    <source>
        <dbReference type="EMBL" id="NML28453.1"/>
    </source>
</evidence>
<evidence type="ECO:0000256" key="1">
    <source>
        <dbReference type="ARBA" id="ARBA00023015"/>
    </source>
</evidence>